<dbReference type="AlphaFoldDB" id="A0AAV4XZZ5"/>
<name>A0AAV4XZZ5_CAEEX</name>
<reference evidence="1 2" key="1">
    <citation type="submission" date="2021-06" db="EMBL/GenBank/DDBJ databases">
        <title>Caerostris extrusa draft genome.</title>
        <authorList>
            <person name="Kono N."/>
            <person name="Arakawa K."/>
        </authorList>
    </citation>
    <scope>NUCLEOTIDE SEQUENCE [LARGE SCALE GENOMIC DNA]</scope>
</reference>
<gene>
    <name evidence="1" type="ORF">CEXT_406301</name>
</gene>
<sequence length="72" mass="8548">MGLDIFLKLFFSSLYIKKYKRFTMKRKQPDFQKVKFKVGKHLPKGRNETKTSFQTRKILVPTQLKAVNVEPT</sequence>
<proteinExistence type="predicted"/>
<dbReference type="EMBL" id="BPLR01018407">
    <property type="protein sequence ID" value="GIY99300.1"/>
    <property type="molecule type" value="Genomic_DNA"/>
</dbReference>
<accession>A0AAV4XZZ5</accession>
<comment type="caution">
    <text evidence="1">The sequence shown here is derived from an EMBL/GenBank/DDBJ whole genome shotgun (WGS) entry which is preliminary data.</text>
</comment>
<keyword evidence="2" id="KW-1185">Reference proteome</keyword>
<evidence type="ECO:0000313" key="2">
    <source>
        <dbReference type="Proteomes" id="UP001054945"/>
    </source>
</evidence>
<protein>
    <submittedName>
        <fullName evidence="1">Uncharacterized protein</fullName>
    </submittedName>
</protein>
<organism evidence="1 2">
    <name type="scientific">Caerostris extrusa</name>
    <name type="common">Bark spider</name>
    <name type="synonym">Caerostris bankana</name>
    <dbReference type="NCBI Taxonomy" id="172846"/>
    <lineage>
        <taxon>Eukaryota</taxon>
        <taxon>Metazoa</taxon>
        <taxon>Ecdysozoa</taxon>
        <taxon>Arthropoda</taxon>
        <taxon>Chelicerata</taxon>
        <taxon>Arachnida</taxon>
        <taxon>Araneae</taxon>
        <taxon>Araneomorphae</taxon>
        <taxon>Entelegynae</taxon>
        <taxon>Araneoidea</taxon>
        <taxon>Araneidae</taxon>
        <taxon>Caerostris</taxon>
    </lineage>
</organism>
<evidence type="ECO:0000313" key="1">
    <source>
        <dbReference type="EMBL" id="GIY99300.1"/>
    </source>
</evidence>
<dbReference type="Proteomes" id="UP001054945">
    <property type="component" value="Unassembled WGS sequence"/>
</dbReference>